<dbReference type="RefSeq" id="WP_378302585.1">
    <property type="nucleotide sequence ID" value="NZ_JBHUKS010000006.1"/>
</dbReference>
<reference evidence="2" key="1">
    <citation type="journal article" date="2019" name="Int. J. Syst. Evol. Microbiol.">
        <title>The Global Catalogue of Microorganisms (GCM) 10K type strain sequencing project: providing services to taxonomists for standard genome sequencing and annotation.</title>
        <authorList>
            <consortium name="The Broad Institute Genomics Platform"/>
            <consortium name="The Broad Institute Genome Sequencing Center for Infectious Disease"/>
            <person name="Wu L."/>
            <person name="Ma J."/>
        </authorList>
    </citation>
    <scope>NUCLEOTIDE SEQUENCE [LARGE SCALE GENOMIC DNA]</scope>
    <source>
        <strain evidence="2">CGMCC 4.7641</strain>
    </source>
</reference>
<dbReference type="EMBL" id="JBHUKS010000006">
    <property type="protein sequence ID" value="MFD2467660.1"/>
    <property type="molecule type" value="Genomic_DNA"/>
</dbReference>
<sequence length="64" mass="6877">MEAPFEHSGTLILRVWAEGAPGAFRARILRTTGARPAPPLAASTADEVHAAVQAWLDTLLEPDR</sequence>
<evidence type="ECO:0000313" key="2">
    <source>
        <dbReference type="Proteomes" id="UP001597483"/>
    </source>
</evidence>
<comment type="caution">
    <text evidence="1">The sequence shown here is derived from an EMBL/GenBank/DDBJ whole genome shotgun (WGS) entry which is preliminary data.</text>
</comment>
<organism evidence="1 2">
    <name type="scientific">Amycolatopsis silviterrae</name>
    <dbReference type="NCBI Taxonomy" id="1656914"/>
    <lineage>
        <taxon>Bacteria</taxon>
        <taxon>Bacillati</taxon>
        <taxon>Actinomycetota</taxon>
        <taxon>Actinomycetes</taxon>
        <taxon>Pseudonocardiales</taxon>
        <taxon>Pseudonocardiaceae</taxon>
        <taxon>Amycolatopsis</taxon>
    </lineage>
</organism>
<evidence type="ECO:0000313" key="1">
    <source>
        <dbReference type="EMBL" id="MFD2467660.1"/>
    </source>
</evidence>
<accession>A0ABW5H426</accession>
<name>A0ABW5H426_9PSEU</name>
<keyword evidence="2" id="KW-1185">Reference proteome</keyword>
<dbReference type="Proteomes" id="UP001597483">
    <property type="component" value="Unassembled WGS sequence"/>
</dbReference>
<gene>
    <name evidence="1" type="ORF">ACFSVL_09670</name>
</gene>
<proteinExistence type="predicted"/>
<protein>
    <submittedName>
        <fullName evidence="1">Uncharacterized protein</fullName>
    </submittedName>
</protein>